<feature type="domain" description="Ig-like SoxY" evidence="2">
    <location>
        <begin position="40"/>
        <end position="148"/>
    </location>
</feature>
<proteinExistence type="predicted"/>
<evidence type="ECO:0000313" key="4">
    <source>
        <dbReference type="Proteomes" id="UP000285575"/>
    </source>
</evidence>
<dbReference type="PIRSF" id="PIRSF010312">
    <property type="entry name" value="Sulphur_oxidation_SoxY"/>
    <property type="match status" value="1"/>
</dbReference>
<dbReference type="AlphaFoldDB" id="A0A437RL92"/>
<evidence type="ECO:0000313" key="3">
    <source>
        <dbReference type="EMBL" id="RVU47557.1"/>
    </source>
</evidence>
<dbReference type="PROSITE" id="PS51318">
    <property type="entry name" value="TAT"/>
    <property type="match status" value="1"/>
</dbReference>
<dbReference type="RefSeq" id="WP_128228018.1">
    <property type="nucleotide sequence ID" value="NZ_SACR01000002.1"/>
</dbReference>
<dbReference type="InterPro" id="IPR032711">
    <property type="entry name" value="SoxY"/>
</dbReference>
<keyword evidence="1" id="KW-0732">Signal</keyword>
<sequence length="152" mass="15854">MSTDRRTLLAAGGAGALTVLLRPWSAHAATSPALQAAIERFTGGAPLQTGRVTLAVDAVVENGNTVPVSVSVQSPMTAEQHVRRIALLTELNPQPEVAVFHLGPASGRAQVGTRMRMASSQHVIAIAQMNDGSCWQHRVAVTVALAACLEGE</sequence>
<dbReference type="Pfam" id="PF13501">
    <property type="entry name" value="SoxY"/>
    <property type="match status" value="1"/>
</dbReference>
<dbReference type="InterPro" id="IPR006311">
    <property type="entry name" value="TAT_signal"/>
</dbReference>
<dbReference type="Proteomes" id="UP000285575">
    <property type="component" value="Unassembled WGS sequence"/>
</dbReference>
<dbReference type="InterPro" id="IPR030997">
    <property type="entry name" value="SoxY_para_1"/>
</dbReference>
<protein>
    <submittedName>
        <fullName evidence="3">SoxY-related AACIE arm protein</fullName>
    </submittedName>
</protein>
<reference evidence="3 4" key="1">
    <citation type="submission" date="2019-01" db="EMBL/GenBank/DDBJ databases">
        <authorList>
            <person name="Chen W.-M."/>
        </authorList>
    </citation>
    <scope>NUCLEOTIDE SEQUENCE [LARGE SCALE GENOMIC DNA]</scope>
    <source>
        <strain evidence="3 4">KYPY4</strain>
    </source>
</reference>
<evidence type="ECO:0000259" key="2">
    <source>
        <dbReference type="Pfam" id="PF13501"/>
    </source>
</evidence>
<evidence type="ECO:0000256" key="1">
    <source>
        <dbReference type="SAM" id="SignalP"/>
    </source>
</evidence>
<dbReference type="EMBL" id="SACR01000002">
    <property type="protein sequence ID" value="RVU47557.1"/>
    <property type="molecule type" value="Genomic_DNA"/>
</dbReference>
<name>A0A437RL92_9BURK</name>
<gene>
    <name evidence="3" type="ORF">EOE66_07430</name>
</gene>
<dbReference type="InterPro" id="IPR038162">
    <property type="entry name" value="SoxY_sf"/>
</dbReference>
<dbReference type="OrthoDB" id="8909320at2"/>
<keyword evidence="4" id="KW-1185">Reference proteome</keyword>
<dbReference type="Gene3D" id="2.60.40.2470">
    <property type="entry name" value="SoxY domain"/>
    <property type="match status" value="1"/>
</dbReference>
<dbReference type="InterPro" id="IPR016568">
    <property type="entry name" value="Sulphur_oxidation_SoxY"/>
</dbReference>
<feature type="signal peptide" evidence="1">
    <location>
        <begin position="1"/>
        <end position="28"/>
    </location>
</feature>
<feature type="chain" id="PRO_5019587921" evidence="1">
    <location>
        <begin position="29"/>
        <end position="152"/>
    </location>
</feature>
<accession>A0A437RL92</accession>
<organism evidence="3 4">
    <name type="scientific">Rubrivivax rivuli</name>
    <dbReference type="NCBI Taxonomy" id="1862385"/>
    <lineage>
        <taxon>Bacteria</taxon>
        <taxon>Pseudomonadati</taxon>
        <taxon>Pseudomonadota</taxon>
        <taxon>Betaproteobacteria</taxon>
        <taxon>Burkholderiales</taxon>
        <taxon>Sphaerotilaceae</taxon>
        <taxon>Rubrivivax</taxon>
    </lineage>
</organism>
<dbReference type="NCBIfam" id="TIGR04487">
    <property type="entry name" value="SoxY_para_1"/>
    <property type="match status" value="1"/>
</dbReference>
<comment type="caution">
    <text evidence="3">The sequence shown here is derived from an EMBL/GenBank/DDBJ whole genome shotgun (WGS) entry which is preliminary data.</text>
</comment>